<keyword evidence="2" id="KW-1185">Reference proteome</keyword>
<accession>A0ACC0F6Q3</accession>
<sequence length="71" mass="8288">MYIVILLIAFGWFCKRLIFGHAKWNGESWVHRRRRHSMTGKTFLTNRIDCSAACRDVRRGRSRDVSTTTGS</sequence>
<protein>
    <submittedName>
        <fullName evidence="1">Uncharacterized protein</fullName>
    </submittedName>
</protein>
<organism evidence="1 2">
    <name type="scientific">Camellia lanceoleosa</name>
    <dbReference type="NCBI Taxonomy" id="1840588"/>
    <lineage>
        <taxon>Eukaryota</taxon>
        <taxon>Viridiplantae</taxon>
        <taxon>Streptophyta</taxon>
        <taxon>Embryophyta</taxon>
        <taxon>Tracheophyta</taxon>
        <taxon>Spermatophyta</taxon>
        <taxon>Magnoliopsida</taxon>
        <taxon>eudicotyledons</taxon>
        <taxon>Gunneridae</taxon>
        <taxon>Pentapetalae</taxon>
        <taxon>asterids</taxon>
        <taxon>Ericales</taxon>
        <taxon>Theaceae</taxon>
        <taxon>Camellia</taxon>
    </lineage>
</organism>
<gene>
    <name evidence="1" type="ORF">LOK49_LG15G00615</name>
</gene>
<proteinExistence type="predicted"/>
<dbReference type="Proteomes" id="UP001060215">
    <property type="component" value="Chromosome 11"/>
</dbReference>
<reference evidence="1 2" key="1">
    <citation type="journal article" date="2022" name="Plant J.">
        <title>Chromosome-level genome of Camellia lanceoleosa provides a valuable resource for understanding genome evolution and self-incompatibility.</title>
        <authorList>
            <person name="Gong W."/>
            <person name="Xiao S."/>
            <person name="Wang L."/>
            <person name="Liao Z."/>
            <person name="Chang Y."/>
            <person name="Mo W."/>
            <person name="Hu G."/>
            <person name="Li W."/>
            <person name="Zhao G."/>
            <person name="Zhu H."/>
            <person name="Hu X."/>
            <person name="Ji K."/>
            <person name="Xiang X."/>
            <person name="Song Q."/>
            <person name="Yuan D."/>
            <person name="Jin S."/>
            <person name="Zhang L."/>
        </authorList>
    </citation>
    <scope>NUCLEOTIDE SEQUENCE [LARGE SCALE GENOMIC DNA]</scope>
    <source>
        <strain evidence="1">SQ_2022a</strain>
    </source>
</reference>
<comment type="caution">
    <text evidence="1">The sequence shown here is derived from an EMBL/GenBank/DDBJ whole genome shotgun (WGS) entry which is preliminary data.</text>
</comment>
<dbReference type="EMBL" id="CM045768">
    <property type="protein sequence ID" value="KAI7983762.1"/>
    <property type="molecule type" value="Genomic_DNA"/>
</dbReference>
<evidence type="ECO:0000313" key="1">
    <source>
        <dbReference type="EMBL" id="KAI7983762.1"/>
    </source>
</evidence>
<evidence type="ECO:0000313" key="2">
    <source>
        <dbReference type="Proteomes" id="UP001060215"/>
    </source>
</evidence>
<name>A0ACC0F6Q3_9ERIC</name>